<dbReference type="NCBIfam" id="TIGR01681">
    <property type="entry name" value="HAD-SF-IIIC"/>
    <property type="match status" value="1"/>
</dbReference>
<dbReference type="EMBL" id="VZZJ01000052">
    <property type="protein sequence ID" value="KAB1068510.1"/>
    <property type="molecule type" value="Genomic_DNA"/>
</dbReference>
<dbReference type="GO" id="GO:0016788">
    <property type="term" value="F:hydrolase activity, acting on ester bonds"/>
    <property type="evidence" value="ECO:0007669"/>
    <property type="project" value="UniProtKB-ARBA"/>
</dbReference>
<dbReference type="Gene3D" id="3.40.50.1000">
    <property type="entry name" value="HAD superfamily/HAD-like"/>
    <property type="match status" value="1"/>
</dbReference>
<sequence>MLPAEAFLFPTDLTVSETPIDRCLLIGSCLSADLVQFLGAHRRGLHVDHMLFNNVSKLPKAPPSPAGSYDFQIVQLPARHILTDGSVRFDALQRGTAADAFLRSAVRHLELMLDCALAYNKERNLLTFVTNFMVPQLPAFAGLENRGTPRDVAYMVRELNRHLDRVVRAYRNVYVIDIEGIASSIGKRYLLNDPFYSFGHGAVWCQDWANFERERIEHVPDITEISPSHRDAFFRSIWSAIEHALRTIRQTDMVKLVIFDLDDTLWRGQIAEHYGDDAPPPYIDGWPIGLSEAVHHLRARGILVAICSKNSESVVRARWDRAAPLNWLSLDDFVSAEINWEPKAENIGKILKRLSLTARNAVFVDDNPVERAAVKAAHPEIRVIGSNPFQTRRVLLAAPETQVARVTGESLNRARMLGKQQEREAERASLSREDFLEGLECRVRFQRVAATADPAFHRCFELLNKTNQFNTTGQRWSPGEIEDFFAEGGAFYAFHVVDKHTEYGLVGVLLVRDATFVQFVMSCRVLGIEIETSAVRHVLNSEAMRGGQRSFTAFVKATDVNLVCRDVYASAGFAPADETGARFSMPWSEPLGTAGHLAIEPHAPGVPVIREARRAQPVQPGATAAPRRMNAFRRLIRWR</sequence>
<dbReference type="InterPro" id="IPR036412">
    <property type="entry name" value="HAD-like_sf"/>
</dbReference>
<dbReference type="InterPro" id="IPR010037">
    <property type="entry name" value="FkbH_domain"/>
</dbReference>
<proteinExistence type="predicted"/>
<dbReference type="InterPro" id="IPR023214">
    <property type="entry name" value="HAD_sf"/>
</dbReference>
<protein>
    <submittedName>
        <fullName evidence="1">HAD-IIIC family phosphatase</fullName>
    </submittedName>
</protein>
<keyword evidence="2" id="KW-1185">Reference proteome</keyword>
<dbReference type="NCBIfam" id="TIGR01686">
    <property type="entry name" value="FkbH"/>
    <property type="match status" value="1"/>
</dbReference>
<dbReference type="Pfam" id="PF00702">
    <property type="entry name" value="Hydrolase"/>
    <property type="match status" value="1"/>
</dbReference>
<dbReference type="SUPFAM" id="SSF56784">
    <property type="entry name" value="HAD-like"/>
    <property type="match status" value="1"/>
</dbReference>
<dbReference type="Gene3D" id="3.40.50.1110">
    <property type="entry name" value="SGNH hydrolase"/>
    <property type="match status" value="1"/>
</dbReference>
<gene>
    <name evidence="1" type="ORF">F6X51_26850</name>
</gene>
<name>A0A6N6MFH7_9HYPH</name>
<evidence type="ECO:0000313" key="2">
    <source>
        <dbReference type="Proteomes" id="UP000441523"/>
    </source>
</evidence>
<organism evidence="1 2">
    <name type="scientific">Methylobacterium planeticum</name>
    <dbReference type="NCBI Taxonomy" id="2615211"/>
    <lineage>
        <taxon>Bacteria</taxon>
        <taxon>Pseudomonadati</taxon>
        <taxon>Pseudomonadota</taxon>
        <taxon>Alphaproteobacteria</taxon>
        <taxon>Hyphomicrobiales</taxon>
        <taxon>Methylobacteriaceae</taxon>
        <taxon>Methylobacterium</taxon>
    </lineage>
</organism>
<dbReference type="InterPro" id="IPR010033">
    <property type="entry name" value="HAD_SF_ppase_IIIC"/>
</dbReference>
<dbReference type="RefSeq" id="WP_150967025.1">
    <property type="nucleotide sequence ID" value="NZ_VZZJ01000052.1"/>
</dbReference>
<dbReference type="AlphaFoldDB" id="A0A6N6MFH7"/>
<comment type="caution">
    <text evidence="1">The sequence shown here is derived from an EMBL/GenBank/DDBJ whole genome shotgun (WGS) entry which is preliminary data.</text>
</comment>
<dbReference type="InterPro" id="IPR036514">
    <property type="entry name" value="SGNH_hydro_sf"/>
</dbReference>
<evidence type="ECO:0000313" key="1">
    <source>
        <dbReference type="EMBL" id="KAB1068510.1"/>
    </source>
</evidence>
<dbReference type="Proteomes" id="UP000441523">
    <property type="component" value="Unassembled WGS sequence"/>
</dbReference>
<accession>A0A6N6MFH7</accession>
<reference evidence="1 2" key="1">
    <citation type="submission" date="2019-09" db="EMBL/GenBank/DDBJ databases">
        <title>YIM 132548 draft genome.</title>
        <authorList>
            <person name="Jiang L."/>
        </authorList>
    </citation>
    <scope>NUCLEOTIDE SEQUENCE [LARGE SCALE GENOMIC DNA]</scope>
    <source>
        <strain evidence="1 2">YIM 132548</strain>
    </source>
</reference>